<feature type="domain" description="Helix-turn-helix" evidence="1">
    <location>
        <begin position="9"/>
        <end position="56"/>
    </location>
</feature>
<dbReference type="RefSeq" id="WP_080021596.1">
    <property type="nucleotide sequence ID" value="NZ_LTAY01000010.1"/>
</dbReference>
<proteinExistence type="predicted"/>
<dbReference type="AlphaFoldDB" id="A0A1V4SZ55"/>
<evidence type="ECO:0000259" key="1">
    <source>
        <dbReference type="Pfam" id="PF12728"/>
    </source>
</evidence>
<evidence type="ECO:0000313" key="2">
    <source>
        <dbReference type="EMBL" id="OPX50898.1"/>
    </source>
</evidence>
<gene>
    <name evidence="2" type="ORF">CLTHE_01990</name>
</gene>
<dbReference type="Pfam" id="PF12728">
    <property type="entry name" value="HTH_17"/>
    <property type="match status" value="1"/>
</dbReference>
<accession>A0A1V4SZ55</accession>
<dbReference type="EMBL" id="LTAY01000010">
    <property type="protein sequence ID" value="OPX50898.1"/>
    <property type="molecule type" value="Genomic_DNA"/>
</dbReference>
<reference evidence="2 3" key="1">
    <citation type="submission" date="2016-02" db="EMBL/GenBank/DDBJ databases">
        <title>Genome sequence of Clostridium thermobutyricum DSM 4928.</title>
        <authorList>
            <person name="Poehlein A."/>
            <person name="Daniel R."/>
        </authorList>
    </citation>
    <scope>NUCLEOTIDE SEQUENCE [LARGE SCALE GENOMIC DNA]</scope>
    <source>
        <strain evidence="2 3">DSM 4928</strain>
    </source>
</reference>
<sequence>MNIQEKILITPKEAKGLLGIGTNAIYDLCKDKNFPSVYIGGRIYINKDKLQEWADKMCS</sequence>
<evidence type="ECO:0000313" key="3">
    <source>
        <dbReference type="Proteomes" id="UP000191448"/>
    </source>
</evidence>
<dbReference type="Proteomes" id="UP000191448">
    <property type="component" value="Unassembled WGS sequence"/>
</dbReference>
<protein>
    <submittedName>
        <fullName evidence="2">Helix-turn-helix domain protein</fullName>
    </submittedName>
</protein>
<dbReference type="OrthoDB" id="1684751at2"/>
<comment type="caution">
    <text evidence="2">The sequence shown here is derived from an EMBL/GenBank/DDBJ whole genome shotgun (WGS) entry which is preliminary data.</text>
</comment>
<dbReference type="InterPro" id="IPR038148">
    <property type="entry name" value="Tn1545/Tn916_Xis"/>
</dbReference>
<organism evidence="2 3">
    <name type="scientific">Clostridium thermobutyricum DSM 4928</name>
    <dbReference type="NCBI Taxonomy" id="1121339"/>
    <lineage>
        <taxon>Bacteria</taxon>
        <taxon>Bacillati</taxon>
        <taxon>Bacillota</taxon>
        <taxon>Clostridia</taxon>
        <taxon>Eubacteriales</taxon>
        <taxon>Clostridiaceae</taxon>
        <taxon>Clostridium</taxon>
    </lineage>
</organism>
<dbReference type="Gene3D" id="3.90.105.50">
    <property type="match status" value="1"/>
</dbReference>
<name>A0A1V4SZ55_9CLOT</name>
<dbReference type="InterPro" id="IPR041657">
    <property type="entry name" value="HTH_17"/>
</dbReference>